<keyword evidence="2" id="KW-1185">Reference proteome</keyword>
<proteinExistence type="predicted"/>
<dbReference type="EMBL" id="RSED01000002">
    <property type="protein sequence ID" value="RRS05975.1"/>
    <property type="molecule type" value="Genomic_DNA"/>
</dbReference>
<evidence type="ECO:0000313" key="1">
    <source>
        <dbReference type="EMBL" id="RRS05975.1"/>
    </source>
</evidence>
<protein>
    <submittedName>
        <fullName evidence="1">Uncharacterized protein</fullName>
    </submittedName>
</protein>
<comment type="caution">
    <text evidence="1">The sequence shown here is derived from an EMBL/GenBank/DDBJ whole genome shotgun (WGS) entry which is preliminary data.</text>
</comment>
<accession>A0A3R8T4H1</accession>
<organism evidence="1 2">
    <name type="scientific">Aquabacterium soli</name>
    <dbReference type="NCBI Taxonomy" id="2493092"/>
    <lineage>
        <taxon>Bacteria</taxon>
        <taxon>Pseudomonadati</taxon>
        <taxon>Pseudomonadota</taxon>
        <taxon>Betaproteobacteria</taxon>
        <taxon>Burkholderiales</taxon>
        <taxon>Aquabacterium</taxon>
    </lineage>
</organism>
<evidence type="ECO:0000313" key="2">
    <source>
        <dbReference type="Proteomes" id="UP000269265"/>
    </source>
</evidence>
<sequence>MPISPSYPRFRTTDRQPLTGEQLAAAQRAYEGAGSVGLTFDDSVEPQFEVLRSAKEQEEFDYTVALNHRQLPMHAANTSLVTI</sequence>
<dbReference type="Proteomes" id="UP000269265">
    <property type="component" value="Unassembled WGS sequence"/>
</dbReference>
<gene>
    <name evidence="1" type="ORF">EIP75_03730</name>
</gene>
<dbReference type="AlphaFoldDB" id="A0A3R8T4H1"/>
<dbReference type="RefSeq" id="WP_125241882.1">
    <property type="nucleotide sequence ID" value="NZ_RSED01000002.1"/>
</dbReference>
<name>A0A3R8T4H1_9BURK</name>
<reference evidence="1 2" key="1">
    <citation type="submission" date="2018-12" db="EMBL/GenBank/DDBJ databases">
        <title>The whole draft genome of Aquabacterium sp. SJQ9.</title>
        <authorList>
            <person name="Sun L."/>
            <person name="Gao X."/>
            <person name="Chen W."/>
            <person name="Huang K."/>
        </authorList>
    </citation>
    <scope>NUCLEOTIDE SEQUENCE [LARGE SCALE GENOMIC DNA]</scope>
    <source>
        <strain evidence="1 2">SJQ9</strain>
    </source>
</reference>